<feature type="transmembrane region" description="Helical" evidence="7">
    <location>
        <begin position="142"/>
        <end position="164"/>
    </location>
</feature>
<dbReference type="PANTHER" id="PTHR12778">
    <property type="entry name" value="SOLUTE CARRIER FAMILY 33 ACETYL-COA TRANSPORTER -RELATED"/>
    <property type="match status" value="1"/>
</dbReference>
<dbReference type="InterPro" id="IPR036259">
    <property type="entry name" value="MFS_trans_sf"/>
</dbReference>
<keyword evidence="4 7" id="KW-1133">Transmembrane helix</keyword>
<dbReference type="InterPro" id="IPR020846">
    <property type="entry name" value="MFS_dom"/>
</dbReference>
<dbReference type="EMBL" id="SLZQ01000003">
    <property type="protein sequence ID" value="TCS37888.1"/>
    <property type="molecule type" value="Genomic_DNA"/>
</dbReference>
<dbReference type="RefSeq" id="WP_207907223.1">
    <property type="nucleotide sequence ID" value="NZ_SLZQ01000003.1"/>
</dbReference>
<dbReference type="InterPro" id="IPR004752">
    <property type="entry name" value="AmpG_permease/AT-1"/>
</dbReference>
<keyword evidence="2" id="KW-0813">Transport</keyword>
<evidence type="ECO:0000256" key="5">
    <source>
        <dbReference type="ARBA" id="ARBA00023136"/>
    </source>
</evidence>
<feature type="region of interest" description="Disordered" evidence="6">
    <location>
        <begin position="1"/>
        <end position="31"/>
    </location>
</feature>
<dbReference type="InterPro" id="IPR011701">
    <property type="entry name" value="MFS"/>
</dbReference>
<feature type="transmembrane region" description="Helical" evidence="7">
    <location>
        <begin position="305"/>
        <end position="323"/>
    </location>
</feature>
<comment type="caution">
    <text evidence="9">The sequence shown here is derived from an EMBL/GenBank/DDBJ whole genome shotgun (WGS) entry which is preliminary data.</text>
</comment>
<dbReference type="AlphaFoldDB" id="A0A4R3HXJ7"/>
<evidence type="ECO:0000256" key="1">
    <source>
        <dbReference type="ARBA" id="ARBA00004141"/>
    </source>
</evidence>
<feature type="transmembrane region" description="Helical" evidence="7">
    <location>
        <begin position="117"/>
        <end position="136"/>
    </location>
</feature>
<keyword evidence="3 7" id="KW-0812">Transmembrane</keyword>
<name>A0A4R3HXJ7_PAULE</name>
<feature type="transmembrane region" description="Helical" evidence="7">
    <location>
        <begin position="330"/>
        <end position="351"/>
    </location>
</feature>
<keyword evidence="10" id="KW-1185">Reference proteome</keyword>
<dbReference type="NCBIfam" id="TIGR00901">
    <property type="entry name" value="2A0125"/>
    <property type="match status" value="1"/>
</dbReference>
<protein>
    <submittedName>
        <fullName evidence="9">PAT family beta-lactamase induction signal transducer AmpG</fullName>
    </submittedName>
</protein>
<dbReference type="PROSITE" id="PS50850">
    <property type="entry name" value="MFS"/>
    <property type="match status" value="1"/>
</dbReference>
<dbReference type="Gene3D" id="1.20.1250.20">
    <property type="entry name" value="MFS general substrate transporter like domains"/>
    <property type="match status" value="2"/>
</dbReference>
<organism evidence="9 10">
    <name type="scientific">Paucimonas lemoignei</name>
    <name type="common">Pseudomonas lemoignei</name>
    <dbReference type="NCBI Taxonomy" id="29443"/>
    <lineage>
        <taxon>Bacteria</taxon>
        <taxon>Pseudomonadati</taxon>
        <taxon>Pseudomonadota</taxon>
        <taxon>Betaproteobacteria</taxon>
        <taxon>Burkholderiales</taxon>
        <taxon>Burkholderiaceae</taxon>
        <taxon>Paucimonas</taxon>
    </lineage>
</organism>
<evidence type="ECO:0000256" key="2">
    <source>
        <dbReference type="ARBA" id="ARBA00022448"/>
    </source>
</evidence>
<evidence type="ECO:0000256" key="4">
    <source>
        <dbReference type="ARBA" id="ARBA00022989"/>
    </source>
</evidence>
<feature type="transmembrane region" description="Helical" evidence="7">
    <location>
        <begin position="45"/>
        <end position="69"/>
    </location>
</feature>
<dbReference type="Proteomes" id="UP000295382">
    <property type="component" value="Unassembled WGS sequence"/>
</dbReference>
<dbReference type="SUPFAM" id="SSF103473">
    <property type="entry name" value="MFS general substrate transporter"/>
    <property type="match status" value="1"/>
</dbReference>
<feature type="domain" description="Major facilitator superfamily (MFS) profile" evidence="8">
    <location>
        <begin position="44"/>
        <end position="446"/>
    </location>
</feature>
<evidence type="ECO:0000256" key="3">
    <source>
        <dbReference type="ARBA" id="ARBA00022692"/>
    </source>
</evidence>
<feature type="transmembrane region" description="Helical" evidence="7">
    <location>
        <begin position="208"/>
        <end position="226"/>
    </location>
</feature>
<sequence>MSQTPGSAPHRHDTDNSKDQGAARAGEEKARSGTRIRDAFLQPSAWTMFFFGFASGLPFLLVAGTLAYWLKEGGIVLKDITMIASAGLAYSFKFLWAPLVDRLRLPILGRLGQRRSWLLLAQVAVMIGLAAMASVTPEQLPLFVGLTLLVAFAGATLDIVVDAYRIEIAPVEAQGALVATYSLGYRIALIITGAVALVLADHFIWPNVYRLMALFMLIPIATNLLAREPEVIRLHAKSWVAGMREGVVEPFADFFRRFGGRVGLVILLFILLFKISDQALVGGIMGPFYLDQGFTKTQIATISKIYGIWVGIGGAFLGGVAVVRLGVERALLLSIVLGALSNLLYLGLIGANGNVGMLTLVISGENLAQGLLGTTAVAYLSALVNQRYTATQYALFSSLITLPGKVLGFYSGRIVEAVGYAPYFWITTLAIVPAVALYFWLRPRVRLDGEAGAVERDN</sequence>
<evidence type="ECO:0000313" key="10">
    <source>
        <dbReference type="Proteomes" id="UP000295382"/>
    </source>
</evidence>
<feature type="transmembrane region" description="Helical" evidence="7">
    <location>
        <begin position="176"/>
        <end position="196"/>
    </location>
</feature>
<proteinExistence type="predicted"/>
<accession>A0A4R3HXJ7</accession>
<feature type="transmembrane region" description="Helical" evidence="7">
    <location>
        <begin position="423"/>
        <end position="441"/>
    </location>
</feature>
<evidence type="ECO:0000313" key="9">
    <source>
        <dbReference type="EMBL" id="TCS37888.1"/>
    </source>
</evidence>
<evidence type="ECO:0000259" key="8">
    <source>
        <dbReference type="PROSITE" id="PS50850"/>
    </source>
</evidence>
<keyword evidence="5 7" id="KW-0472">Membrane</keyword>
<evidence type="ECO:0000256" key="7">
    <source>
        <dbReference type="SAM" id="Phobius"/>
    </source>
</evidence>
<dbReference type="Pfam" id="PF07690">
    <property type="entry name" value="MFS_1"/>
    <property type="match status" value="1"/>
</dbReference>
<dbReference type="PANTHER" id="PTHR12778:SF10">
    <property type="entry name" value="MAJOR FACILITATOR SUPERFAMILY DOMAIN-CONTAINING PROTEIN 3"/>
    <property type="match status" value="1"/>
</dbReference>
<reference evidence="9 10" key="1">
    <citation type="submission" date="2019-03" db="EMBL/GenBank/DDBJ databases">
        <title>Genomic Encyclopedia of Type Strains, Phase IV (KMG-IV): sequencing the most valuable type-strain genomes for metagenomic binning, comparative biology and taxonomic classification.</title>
        <authorList>
            <person name="Goeker M."/>
        </authorList>
    </citation>
    <scope>NUCLEOTIDE SEQUENCE [LARGE SCALE GENOMIC DNA]</scope>
    <source>
        <strain evidence="9 10">DSM 7445</strain>
    </source>
</reference>
<evidence type="ECO:0000256" key="6">
    <source>
        <dbReference type="SAM" id="MobiDB-lite"/>
    </source>
</evidence>
<comment type="subcellular location">
    <subcellularLocation>
        <location evidence="1">Membrane</location>
        <topology evidence="1">Multi-pass membrane protein</topology>
    </subcellularLocation>
</comment>
<dbReference type="GO" id="GO:0022857">
    <property type="term" value="F:transmembrane transporter activity"/>
    <property type="evidence" value="ECO:0007669"/>
    <property type="project" value="InterPro"/>
</dbReference>
<feature type="transmembrane region" description="Helical" evidence="7">
    <location>
        <begin position="357"/>
        <end position="381"/>
    </location>
</feature>
<feature type="transmembrane region" description="Helical" evidence="7">
    <location>
        <begin position="264"/>
        <end position="285"/>
    </location>
</feature>
<gene>
    <name evidence="9" type="ORF">EDC30_103180</name>
</gene>
<feature type="transmembrane region" description="Helical" evidence="7">
    <location>
        <begin position="393"/>
        <end position="411"/>
    </location>
</feature>
<dbReference type="GO" id="GO:0016020">
    <property type="term" value="C:membrane"/>
    <property type="evidence" value="ECO:0007669"/>
    <property type="project" value="UniProtKB-SubCell"/>
</dbReference>